<dbReference type="EMBL" id="RQTK01000185">
    <property type="protein sequence ID" value="RUS85035.1"/>
    <property type="molecule type" value="Genomic_DNA"/>
</dbReference>
<dbReference type="SUPFAM" id="SSF49265">
    <property type="entry name" value="Fibronectin type III"/>
    <property type="match status" value="1"/>
</dbReference>
<protein>
    <recommendedName>
        <fullName evidence="4">Fibronectin type-III domain-containing protein</fullName>
    </recommendedName>
</protein>
<evidence type="ECO:0000313" key="2">
    <source>
        <dbReference type="EMBL" id="RUS85035.1"/>
    </source>
</evidence>
<evidence type="ECO:0000313" key="3">
    <source>
        <dbReference type="Proteomes" id="UP000271974"/>
    </source>
</evidence>
<evidence type="ECO:0008006" key="4">
    <source>
        <dbReference type="Google" id="ProtNLM"/>
    </source>
</evidence>
<reference evidence="2 3" key="1">
    <citation type="submission" date="2019-01" db="EMBL/GenBank/DDBJ databases">
        <title>A draft genome assembly of the solar-powered sea slug Elysia chlorotica.</title>
        <authorList>
            <person name="Cai H."/>
            <person name="Li Q."/>
            <person name="Fang X."/>
            <person name="Li J."/>
            <person name="Curtis N.E."/>
            <person name="Altenburger A."/>
            <person name="Shibata T."/>
            <person name="Feng M."/>
            <person name="Maeda T."/>
            <person name="Schwartz J.A."/>
            <person name="Shigenobu S."/>
            <person name="Lundholm N."/>
            <person name="Nishiyama T."/>
            <person name="Yang H."/>
            <person name="Hasebe M."/>
            <person name="Li S."/>
            <person name="Pierce S.K."/>
            <person name="Wang J."/>
        </authorList>
    </citation>
    <scope>NUCLEOTIDE SEQUENCE [LARGE SCALE GENOMIC DNA]</scope>
    <source>
        <strain evidence="2">EC2010</strain>
        <tissue evidence="2">Whole organism of an adult</tissue>
    </source>
</reference>
<sequence length="240" mass="27379">MKLVQILVCTIVVFMTVQFQGCKSAQYNDYQKYLLEVNLIKETSSRLRVIWFLTQGNIRRIKRFQFIITSENYTIINSKFGKRQRSIGLHPLDPSGSYSITVKALDYRGIGLAQKVAQVTPDSTDTIDLSGEQIFLRANEIRHRSALLAWALHNVDPAKVKKIRLYVERSRLGSPQTVNLELFPDKRTFYLTRIPLDSTMCITVMALGNDGKPFLNSNMNFRLPAEEESYGRPLNGSPIS</sequence>
<feature type="signal peptide" evidence="1">
    <location>
        <begin position="1"/>
        <end position="24"/>
    </location>
</feature>
<proteinExistence type="predicted"/>
<accession>A0A433TTZ2</accession>
<dbReference type="Proteomes" id="UP000271974">
    <property type="component" value="Unassembled WGS sequence"/>
</dbReference>
<keyword evidence="3" id="KW-1185">Reference proteome</keyword>
<dbReference type="InterPro" id="IPR036116">
    <property type="entry name" value="FN3_sf"/>
</dbReference>
<organism evidence="2 3">
    <name type="scientific">Elysia chlorotica</name>
    <name type="common">Eastern emerald elysia</name>
    <name type="synonym">Sea slug</name>
    <dbReference type="NCBI Taxonomy" id="188477"/>
    <lineage>
        <taxon>Eukaryota</taxon>
        <taxon>Metazoa</taxon>
        <taxon>Spiralia</taxon>
        <taxon>Lophotrochozoa</taxon>
        <taxon>Mollusca</taxon>
        <taxon>Gastropoda</taxon>
        <taxon>Heterobranchia</taxon>
        <taxon>Euthyneura</taxon>
        <taxon>Panpulmonata</taxon>
        <taxon>Sacoglossa</taxon>
        <taxon>Placobranchoidea</taxon>
        <taxon>Plakobranchidae</taxon>
        <taxon>Elysia</taxon>
    </lineage>
</organism>
<comment type="caution">
    <text evidence="2">The sequence shown here is derived from an EMBL/GenBank/DDBJ whole genome shotgun (WGS) entry which is preliminary data.</text>
</comment>
<feature type="non-terminal residue" evidence="2">
    <location>
        <position position="240"/>
    </location>
</feature>
<dbReference type="OrthoDB" id="10541865at2759"/>
<feature type="chain" id="PRO_5019378497" description="Fibronectin type-III domain-containing protein" evidence="1">
    <location>
        <begin position="25"/>
        <end position="240"/>
    </location>
</feature>
<dbReference type="AlphaFoldDB" id="A0A433TTZ2"/>
<gene>
    <name evidence="2" type="ORF">EGW08_007219</name>
</gene>
<keyword evidence="1" id="KW-0732">Signal</keyword>
<name>A0A433TTZ2_ELYCH</name>
<evidence type="ECO:0000256" key="1">
    <source>
        <dbReference type="SAM" id="SignalP"/>
    </source>
</evidence>